<gene>
    <name evidence="6" type="ORF">SAMN05877838_2771</name>
</gene>
<feature type="transmembrane region" description="Helical" evidence="5">
    <location>
        <begin position="21"/>
        <end position="40"/>
    </location>
</feature>
<evidence type="ECO:0000313" key="6">
    <source>
        <dbReference type="EMBL" id="SOE17866.1"/>
    </source>
</evidence>
<comment type="subcellular location">
    <subcellularLocation>
        <location evidence="1">Membrane</location>
        <topology evidence="1">Multi-pass membrane protein</topology>
    </subcellularLocation>
</comment>
<evidence type="ECO:0000256" key="3">
    <source>
        <dbReference type="ARBA" id="ARBA00022989"/>
    </source>
</evidence>
<evidence type="ECO:0000256" key="4">
    <source>
        <dbReference type="ARBA" id="ARBA00023136"/>
    </source>
</evidence>
<keyword evidence="4 5" id="KW-0472">Membrane</keyword>
<protein>
    <submittedName>
        <fullName evidence="6">Uncharacterized protein involved in cysteine biosynthesis</fullName>
    </submittedName>
</protein>
<dbReference type="AlphaFoldDB" id="A0A286IDZ2"/>
<dbReference type="RefSeq" id="WP_097108360.1">
    <property type="nucleotide sequence ID" value="NZ_OCPC01000004.1"/>
</dbReference>
<feature type="transmembrane region" description="Helical" evidence="5">
    <location>
        <begin position="193"/>
        <end position="217"/>
    </location>
</feature>
<evidence type="ECO:0000256" key="5">
    <source>
        <dbReference type="SAM" id="Phobius"/>
    </source>
</evidence>
<accession>A0A286IDZ2</accession>
<reference evidence="7" key="1">
    <citation type="submission" date="2017-08" db="EMBL/GenBank/DDBJ databases">
        <authorList>
            <person name="Varghese N."/>
            <person name="Submissions S."/>
        </authorList>
    </citation>
    <scope>NUCLEOTIDE SEQUENCE [LARGE SCALE GENOMIC DNA]</scope>
    <source>
        <strain evidence="7">KCTC 23107</strain>
    </source>
</reference>
<evidence type="ECO:0000256" key="2">
    <source>
        <dbReference type="ARBA" id="ARBA00022692"/>
    </source>
</evidence>
<dbReference type="Proteomes" id="UP000219465">
    <property type="component" value="Unassembled WGS sequence"/>
</dbReference>
<organism evidence="6 7">
    <name type="scientific">Hoeflea halophila</name>
    <dbReference type="NCBI Taxonomy" id="714899"/>
    <lineage>
        <taxon>Bacteria</taxon>
        <taxon>Pseudomonadati</taxon>
        <taxon>Pseudomonadota</taxon>
        <taxon>Alphaproteobacteria</taxon>
        <taxon>Hyphomicrobiales</taxon>
        <taxon>Rhizobiaceae</taxon>
        <taxon>Hoeflea</taxon>
    </lineage>
</organism>
<keyword evidence="2 5" id="KW-0812">Transmembrane</keyword>
<keyword evidence="3 5" id="KW-1133">Transmembrane helix</keyword>
<proteinExistence type="predicted"/>
<feature type="transmembrane region" description="Helical" evidence="5">
    <location>
        <begin position="129"/>
        <end position="159"/>
    </location>
</feature>
<keyword evidence="7" id="KW-1185">Reference proteome</keyword>
<dbReference type="OrthoDB" id="5421146at2"/>
<dbReference type="InterPro" id="IPR059112">
    <property type="entry name" value="CysZ/EI24"/>
</dbReference>
<dbReference type="EMBL" id="OCPC01000004">
    <property type="protein sequence ID" value="SOE17866.1"/>
    <property type="molecule type" value="Genomic_DNA"/>
</dbReference>
<dbReference type="NCBIfam" id="NF009407">
    <property type="entry name" value="PRK12768.1"/>
    <property type="match status" value="1"/>
</dbReference>
<feature type="transmembrane region" description="Helical" evidence="5">
    <location>
        <begin position="62"/>
        <end position="87"/>
    </location>
</feature>
<dbReference type="Pfam" id="PF07264">
    <property type="entry name" value="EI24"/>
    <property type="match status" value="1"/>
</dbReference>
<sequence length="237" mass="25617">MIIEAARLSGRNLVSPASRSVLFKSLGLTVLLLTGLWFGLGEAFSVFAMPWLENLLPGLPDWAGWAGTVAAIIAGIGLALVLALFVAPVTAAMAGLFLDDIAEVIETRDYPEETPGRAMPLMQSIRQSLGFLLVVGLGNLFALVLLLVPGINIAAFFLVNGYLLGREYFEFAAMRFMSPADAKRLRSRHSTTIFFAGLIIAAFLSVPLFNLLTPMFAAGMMVHLHKMIAARTQARPH</sequence>
<evidence type="ECO:0000313" key="7">
    <source>
        <dbReference type="Proteomes" id="UP000219465"/>
    </source>
</evidence>
<name>A0A286IDZ2_9HYPH</name>
<evidence type="ECO:0000256" key="1">
    <source>
        <dbReference type="ARBA" id="ARBA00004141"/>
    </source>
</evidence>